<dbReference type="Proteomes" id="UP001148662">
    <property type="component" value="Unassembled WGS sequence"/>
</dbReference>
<comment type="caution">
    <text evidence="1">The sequence shown here is derived from an EMBL/GenBank/DDBJ whole genome shotgun (WGS) entry which is preliminary data.</text>
</comment>
<accession>A0ACC1T2S5</accession>
<protein>
    <submittedName>
        <fullName evidence="1">Uncharacterized protein</fullName>
    </submittedName>
</protein>
<dbReference type="EMBL" id="JANHOG010000762">
    <property type="protein sequence ID" value="KAJ3551723.1"/>
    <property type="molecule type" value="Genomic_DNA"/>
</dbReference>
<evidence type="ECO:0000313" key="2">
    <source>
        <dbReference type="Proteomes" id="UP001148662"/>
    </source>
</evidence>
<keyword evidence="2" id="KW-1185">Reference proteome</keyword>
<name>A0ACC1T2S5_9APHY</name>
<gene>
    <name evidence="1" type="ORF">NM688_g4542</name>
</gene>
<evidence type="ECO:0000313" key="1">
    <source>
        <dbReference type="EMBL" id="KAJ3551723.1"/>
    </source>
</evidence>
<reference evidence="1" key="1">
    <citation type="submission" date="2022-07" db="EMBL/GenBank/DDBJ databases">
        <title>Genome Sequence of Phlebia brevispora.</title>
        <authorList>
            <person name="Buettner E."/>
        </authorList>
    </citation>
    <scope>NUCLEOTIDE SEQUENCE</scope>
    <source>
        <strain evidence="1">MPL23</strain>
    </source>
</reference>
<organism evidence="1 2">
    <name type="scientific">Phlebia brevispora</name>
    <dbReference type="NCBI Taxonomy" id="194682"/>
    <lineage>
        <taxon>Eukaryota</taxon>
        <taxon>Fungi</taxon>
        <taxon>Dikarya</taxon>
        <taxon>Basidiomycota</taxon>
        <taxon>Agaricomycotina</taxon>
        <taxon>Agaricomycetes</taxon>
        <taxon>Polyporales</taxon>
        <taxon>Meruliaceae</taxon>
        <taxon>Phlebia</taxon>
    </lineage>
</organism>
<proteinExistence type="predicted"/>
<sequence length="321" mass="35558">MPAIRMPTISGHSLGRRSRNDTHNTKQSRIPAPAPQSTYKSHERSSVNDPYVQTLPPKAKFTKNSLGLNSLYTISKNQTSKKTKPTKCLLNSKFAASQLSLATKLDALSQVTADATSYTRINPYPNPRERAHPDPRFKVPAMPSLPFKVSKHTAAHVAQVKSTHGPRKLQPRYRDEVDDEFEASFISNMSLNSPPHETVPLPAEDSREYVPMDISPAPHRVLNAAATRDKHARPLGLSRTASQRSFGRDVSNVEKAKAHEGRNSGGKTSGGKRLARSALPMEWMTSSRDPTPRAENVEHFAPVRVRSKFCLLLYPDLSIAI</sequence>